<sequence>MWYRRFCDDHPELRRAFLKAAEKSRKSWEAGGISDTKEWFERLTEAIVNHRINASECWNTDQAGVRVGILRERVQCLIMRTKREARAQVLSPEDRETCTVIGTGNASGATTPPWLIFKSFPTLGWAYIDGDPNMRFAQSESAFSNGDITEEWARHFNRHSWEKSSTAKSRGQGFEKWFGCDEHLRDPLQRHISYDVPPTPRKEEEIIWRLLVVDGFSGHGAFDFREYCIKFNILVDFLPPHSTHFLQPMDDIFYEGFTAANIVSGFTKSGISPPTDRPVVTYLLQKQLKAKKAVDPAFSFLLPKETRFQVASDTTKCIRERYHDTLSSPTMAGLQQVSLVLSEAVLLETTVKLYSDDRRPGIEKQYNKRKRGKAAKPVGEYIHNMSLQEVPNQQEAFIAEIHAK</sequence>
<reference evidence="2 3" key="1">
    <citation type="journal article" date="2018" name="Sci. Rep.">
        <title>Characterisation of pathogen-specific regions and novel effector candidates in Fusarium oxysporum f. sp. cepae.</title>
        <authorList>
            <person name="Armitage A.D."/>
            <person name="Taylor A."/>
            <person name="Sobczyk M.K."/>
            <person name="Baxter L."/>
            <person name="Greenfield B.P."/>
            <person name="Bates H.J."/>
            <person name="Wilson F."/>
            <person name="Jackson A.C."/>
            <person name="Ott S."/>
            <person name="Harrison R.J."/>
            <person name="Clarkson J.P."/>
        </authorList>
    </citation>
    <scope>NUCLEOTIDE SEQUENCE [LARGE SCALE GENOMIC DNA]</scope>
    <source>
        <strain evidence="2 3">Fo_A13</strain>
    </source>
</reference>
<dbReference type="Proteomes" id="UP000285084">
    <property type="component" value="Unassembled WGS sequence"/>
</dbReference>
<evidence type="ECO:0000313" key="2">
    <source>
        <dbReference type="EMBL" id="RKK65555.1"/>
    </source>
</evidence>
<dbReference type="InterPro" id="IPR004875">
    <property type="entry name" value="DDE_SF_endonuclease_dom"/>
</dbReference>
<dbReference type="GO" id="GO:0003676">
    <property type="term" value="F:nucleic acid binding"/>
    <property type="evidence" value="ECO:0007669"/>
    <property type="project" value="InterPro"/>
</dbReference>
<dbReference type="AlphaFoldDB" id="A0A420MC15"/>
<dbReference type="VEuPathDB" id="FungiDB:FOC4_g10014158"/>
<evidence type="ECO:0000259" key="1">
    <source>
        <dbReference type="Pfam" id="PF03184"/>
    </source>
</evidence>
<dbReference type="VEuPathDB" id="FungiDB:HZS61_011637"/>
<name>A0A420MC15_FUSOX</name>
<dbReference type="EMBL" id="MRCX01000399">
    <property type="protein sequence ID" value="RKK65555.1"/>
    <property type="molecule type" value="Genomic_DNA"/>
</dbReference>
<gene>
    <name evidence="2" type="ORF">BFJ69_g16180</name>
</gene>
<dbReference type="VEuPathDB" id="FungiDB:FOC1_g10001312"/>
<protein>
    <recommendedName>
        <fullName evidence="1">DDE-1 domain-containing protein</fullName>
    </recommendedName>
</protein>
<evidence type="ECO:0000313" key="3">
    <source>
        <dbReference type="Proteomes" id="UP000285084"/>
    </source>
</evidence>
<comment type="caution">
    <text evidence="2">The sequence shown here is derived from an EMBL/GenBank/DDBJ whole genome shotgun (WGS) entry which is preliminary data.</text>
</comment>
<organism evidence="2 3">
    <name type="scientific">Fusarium oxysporum</name>
    <name type="common">Fusarium vascular wilt</name>
    <dbReference type="NCBI Taxonomy" id="5507"/>
    <lineage>
        <taxon>Eukaryota</taxon>
        <taxon>Fungi</taxon>
        <taxon>Dikarya</taxon>
        <taxon>Ascomycota</taxon>
        <taxon>Pezizomycotina</taxon>
        <taxon>Sordariomycetes</taxon>
        <taxon>Hypocreomycetidae</taxon>
        <taxon>Hypocreales</taxon>
        <taxon>Nectriaceae</taxon>
        <taxon>Fusarium</taxon>
        <taxon>Fusarium oxysporum species complex</taxon>
    </lineage>
</organism>
<proteinExistence type="predicted"/>
<accession>A0A420MC15</accession>
<feature type="domain" description="DDE-1" evidence="1">
    <location>
        <begin position="209"/>
        <end position="254"/>
    </location>
</feature>
<dbReference type="Pfam" id="PF03184">
    <property type="entry name" value="DDE_1"/>
    <property type="match status" value="1"/>
</dbReference>